<feature type="transmembrane region" description="Helical" evidence="1">
    <location>
        <begin position="99"/>
        <end position="118"/>
    </location>
</feature>
<organism evidence="2 3">
    <name type="scientific">Promicromonospora alba</name>
    <dbReference type="NCBI Taxonomy" id="1616110"/>
    <lineage>
        <taxon>Bacteria</taxon>
        <taxon>Bacillati</taxon>
        <taxon>Actinomycetota</taxon>
        <taxon>Actinomycetes</taxon>
        <taxon>Micrococcales</taxon>
        <taxon>Promicromonosporaceae</taxon>
        <taxon>Promicromonospora</taxon>
    </lineage>
</organism>
<feature type="transmembrane region" description="Helical" evidence="1">
    <location>
        <begin position="21"/>
        <end position="38"/>
    </location>
</feature>
<dbReference type="EMBL" id="JBHSFI010000008">
    <property type="protein sequence ID" value="MFC4631416.1"/>
    <property type="molecule type" value="Genomic_DNA"/>
</dbReference>
<protein>
    <recommendedName>
        <fullName evidence="4">MYXO-CTERM domain-containing protein</fullName>
    </recommendedName>
</protein>
<reference evidence="3" key="1">
    <citation type="journal article" date="2019" name="Int. J. Syst. Evol. Microbiol.">
        <title>The Global Catalogue of Microorganisms (GCM) 10K type strain sequencing project: providing services to taxonomists for standard genome sequencing and annotation.</title>
        <authorList>
            <consortium name="The Broad Institute Genomics Platform"/>
            <consortium name="The Broad Institute Genome Sequencing Center for Infectious Disease"/>
            <person name="Wu L."/>
            <person name="Ma J."/>
        </authorList>
    </citation>
    <scope>NUCLEOTIDE SEQUENCE [LARGE SCALE GENOMIC DNA]</scope>
    <source>
        <strain evidence="3">CCUG 42722</strain>
    </source>
</reference>
<gene>
    <name evidence="2" type="ORF">ACFO6V_24445</name>
</gene>
<keyword evidence="1" id="KW-1133">Transmembrane helix</keyword>
<sequence length="156" mass="15917">MRVISLLRSTVAGPRRRPVGVLAILTVIVGVVTMHSMSGSPITHSHAVPHEAPVVVAEQVTAAAAVVATTAVVRAVAEAPDGHGEQGAGDCEGCCGDGLVTAMCLMVLVALLALVAPARRLLWRAPLELAMALTPALVGVRAVAAPSLHELCISRT</sequence>
<keyword evidence="1" id="KW-0812">Transmembrane</keyword>
<evidence type="ECO:0000313" key="3">
    <source>
        <dbReference type="Proteomes" id="UP001596011"/>
    </source>
</evidence>
<dbReference type="Proteomes" id="UP001596011">
    <property type="component" value="Unassembled WGS sequence"/>
</dbReference>
<keyword evidence="3" id="KW-1185">Reference proteome</keyword>
<comment type="caution">
    <text evidence="2">The sequence shown here is derived from an EMBL/GenBank/DDBJ whole genome shotgun (WGS) entry which is preliminary data.</text>
</comment>
<name>A0ABV9HPA6_9MICO</name>
<evidence type="ECO:0008006" key="4">
    <source>
        <dbReference type="Google" id="ProtNLM"/>
    </source>
</evidence>
<evidence type="ECO:0000313" key="2">
    <source>
        <dbReference type="EMBL" id="MFC4631416.1"/>
    </source>
</evidence>
<accession>A0ABV9HPA6</accession>
<proteinExistence type="predicted"/>
<dbReference type="RefSeq" id="WP_377140635.1">
    <property type="nucleotide sequence ID" value="NZ_JBHSFI010000008.1"/>
</dbReference>
<evidence type="ECO:0000256" key="1">
    <source>
        <dbReference type="SAM" id="Phobius"/>
    </source>
</evidence>
<keyword evidence="1" id="KW-0472">Membrane</keyword>